<name>A0A4R5DAY4_9BACT</name>
<dbReference type="PANTHER" id="PTHR43459">
    <property type="entry name" value="ENOYL-COA HYDRATASE"/>
    <property type="match status" value="1"/>
</dbReference>
<evidence type="ECO:0000313" key="1">
    <source>
        <dbReference type="EMBL" id="TDE10789.1"/>
    </source>
</evidence>
<reference evidence="1 2" key="1">
    <citation type="submission" date="2019-03" db="EMBL/GenBank/DDBJ databases">
        <title>Dyadobacter AR-3-6 sp. nov., isolated from arctic soil.</title>
        <authorList>
            <person name="Chaudhary D.K."/>
        </authorList>
    </citation>
    <scope>NUCLEOTIDE SEQUENCE [LARGE SCALE GENOMIC DNA]</scope>
    <source>
        <strain evidence="1 2">AR-3-6</strain>
    </source>
</reference>
<dbReference type="InterPro" id="IPR001753">
    <property type="entry name" value="Enoyl-CoA_hydra/iso"/>
</dbReference>
<comment type="caution">
    <text evidence="1">The sequence shown here is derived from an EMBL/GenBank/DDBJ whole genome shotgun (WGS) entry which is preliminary data.</text>
</comment>
<organism evidence="1 2">
    <name type="scientific">Dyadobacter psychrotolerans</name>
    <dbReference type="NCBI Taxonomy" id="2541721"/>
    <lineage>
        <taxon>Bacteria</taxon>
        <taxon>Pseudomonadati</taxon>
        <taxon>Bacteroidota</taxon>
        <taxon>Cytophagia</taxon>
        <taxon>Cytophagales</taxon>
        <taxon>Spirosomataceae</taxon>
        <taxon>Dyadobacter</taxon>
    </lineage>
</organism>
<keyword evidence="2" id="KW-1185">Reference proteome</keyword>
<dbReference type="PANTHER" id="PTHR43459:SF1">
    <property type="entry name" value="EG:BACN32G11.4 PROTEIN"/>
    <property type="match status" value="1"/>
</dbReference>
<dbReference type="Proteomes" id="UP000294850">
    <property type="component" value="Unassembled WGS sequence"/>
</dbReference>
<dbReference type="Pfam" id="PF00378">
    <property type="entry name" value="ECH_1"/>
    <property type="match status" value="1"/>
</dbReference>
<accession>A0A4R5DAY4</accession>
<protein>
    <submittedName>
        <fullName evidence="1">Enoyl-CoA hydratase/isomerase family protein</fullName>
    </submittedName>
</protein>
<gene>
    <name evidence="1" type="ORF">E0F88_27335</name>
</gene>
<dbReference type="SUPFAM" id="SSF52096">
    <property type="entry name" value="ClpP/crotonase"/>
    <property type="match status" value="1"/>
</dbReference>
<dbReference type="EMBL" id="SMFL01000014">
    <property type="protein sequence ID" value="TDE10789.1"/>
    <property type="molecule type" value="Genomic_DNA"/>
</dbReference>
<dbReference type="AlphaFoldDB" id="A0A4R5DAY4"/>
<proteinExistence type="predicted"/>
<keyword evidence="1" id="KW-0413">Isomerase</keyword>
<sequence length="269" mass="29899">MSLHIAKHSSAYWQVTLDNPPLNLMDPEMIKDLEDLMDTLEADKEIKVVVFDSANPDYFMAHIDLVRSAEFDLSAGPSGFSPWPAVARRLELAPFITIGLIRGRARGVGSEFLQALDIRFASREKAKLAQIEVGCGLIPGGGGLERLPKMIGRARALEVIIGADDFDADRAELYGWVNRSIADSELDEYVDRFARRLEGFEAAAMAAAKKVIYERTGLATVEQFSETQEIFFKAINWPGTQARIQDIFSKGFQQPGDFELNMGERLGPQ</sequence>
<evidence type="ECO:0000313" key="2">
    <source>
        <dbReference type="Proteomes" id="UP000294850"/>
    </source>
</evidence>
<dbReference type="Gene3D" id="3.90.226.10">
    <property type="entry name" value="2-enoyl-CoA Hydratase, Chain A, domain 1"/>
    <property type="match status" value="1"/>
</dbReference>
<dbReference type="InterPro" id="IPR029045">
    <property type="entry name" value="ClpP/crotonase-like_dom_sf"/>
</dbReference>
<dbReference type="OrthoDB" id="9775794at2"/>
<dbReference type="RefSeq" id="WP_131961517.1">
    <property type="nucleotide sequence ID" value="NZ_SMFL01000014.1"/>
</dbReference>
<dbReference type="GO" id="GO:0016853">
    <property type="term" value="F:isomerase activity"/>
    <property type="evidence" value="ECO:0007669"/>
    <property type="project" value="UniProtKB-KW"/>
</dbReference>
<dbReference type="CDD" id="cd06558">
    <property type="entry name" value="crotonase-like"/>
    <property type="match status" value="1"/>
</dbReference>